<sequence>MPGSTEIPLTANHQNSNASLPAPQIHSSNFDIYQYVKSLPPDERNPQKNSAILEEYPSGHRKIAIFIFVIPRSRGGNRDAVVQKEKRKEFLQTKILNYENIKYKLNIKFILYKLFK</sequence>
<comment type="caution">
    <text evidence="2">The sequence shown here is derived from an EMBL/GenBank/DDBJ whole genome shotgun (WGS) entry which is preliminary data.</text>
</comment>
<organism evidence="2 4">
    <name type="scientific">Didymodactylos carnosus</name>
    <dbReference type="NCBI Taxonomy" id="1234261"/>
    <lineage>
        <taxon>Eukaryota</taxon>
        <taxon>Metazoa</taxon>
        <taxon>Spiralia</taxon>
        <taxon>Gnathifera</taxon>
        <taxon>Rotifera</taxon>
        <taxon>Eurotatoria</taxon>
        <taxon>Bdelloidea</taxon>
        <taxon>Philodinida</taxon>
        <taxon>Philodinidae</taxon>
        <taxon>Didymodactylos</taxon>
    </lineage>
</organism>
<feature type="region of interest" description="Disordered" evidence="1">
    <location>
        <begin position="1"/>
        <end position="23"/>
    </location>
</feature>
<dbReference type="EMBL" id="CAJNOK010009971">
    <property type="protein sequence ID" value="CAF1103065.1"/>
    <property type="molecule type" value="Genomic_DNA"/>
</dbReference>
<name>A0A8S2E6M7_9BILA</name>
<dbReference type="Proteomes" id="UP000677228">
    <property type="component" value="Unassembled WGS sequence"/>
</dbReference>
<evidence type="ECO:0000256" key="1">
    <source>
        <dbReference type="SAM" id="MobiDB-lite"/>
    </source>
</evidence>
<accession>A0A8S2E6M7</accession>
<proteinExistence type="predicted"/>
<evidence type="ECO:0000313" key="4">
    <source>
        <dbReference type="Proteomes" id="UP000677228"/>
    </source>
</evidence>
<evidence type="ECO:0000313" key="3">
    <source>
        <dbReference type="EMBL" id="CAF3864366.1"/>
    </source>
</evidence>
<evidence type="ECO:0000313" key="2">
    <source>
        <dbReference type="EMBL" id="CAF1103065.1"/>
    </source>
</evidence>
<dbReference type="Proteomes" id="UP000682733">
    <property type="component" value="Unassembled WGS sequence"/>
</dbReference>
<protein>
    <submittedName>
        <fullName evidence="2">Uncharacterized protein</fullName>
    </submittedName>
</protein>
<reference evidence="2" key="1">
    <citation type="submission" date="2021-02" db="EMBL/GenBank/DDBJ databases">
        <authorList>
            <person name="Nowell W R."/>
        </authorList>
    </citation>
    <scope>NUCLEOTIDE SEQUENCE</scope>
</reference>
<gene>
    <name evidence="2" type="ORF">OVA965_LOCUS19389</name>
    <name evidence="3" type="ORF">TMI583_LOCUS19404</name>
</gene>
<feature type="compositionally biased region" description="Polar residues" evidence="1">
    <location>
        <begin position="11"/>
        <end position="23"/>
    </location>
</feature>
<dbReference type="AlphaFoldDB" id="A0A8S2E6M7"/>
<dbReference type="EMBL" id="CAJOBA010009994">
    <property type="protein sequence ID" value="CAF3864366.1"/>
    <property type="molecule type" value="Genomic_DNA"/>
</dbReference>